<dbReference type="InterPro" id="IPR014986">
    <property type="entry name" value="XkdN-like"/>
</dbReference>
<evidence type="ECO:0000313" key="2">
    <source>
        <dbReference type="Proteomes" id="UP001597262"/>
    </source>
</evidence>
<protein>
    <recommendedName>
        <fullName evidence="3">Phage XkdN-like tail assembly chaperone protein, TAC</fullName>
    </recommendedName>
</protein>
<name>A0ABW3RYA6_9BACL</name>
<proteinExistence type="predicted"/>
<comment type="caution">
    <text evidence="1">The sequence shown here is derived from an EMBL/GenBank/DDBJ whole genome shotgun (WGS) entry which is preliminary data.</text>
</comment>
<dbReference type="InterPro" id="IPR038559">
    <property type="entry name" value="XkdN-like_sf"/>
</dbReference>
<evidence type="ECO:0000313" key="1">
    <source>
        <dbReference type="EMBL" id="MFD1176905.1"/>
    </source>
</evidence>
<evidence type="ECO:0008006" key="3">
    <source>
        <dbReference type="Google" id="ProtNLM"/>
    </source>
</evidence>
<gene>
    <name evidence="1" type="ORF">ACFQ3W_11420</name>
</gene>
<organism evidence="1 2">
    <name type="scientific">Paenibacillus puldeungensis</name>
    <dbReference type="NCBI Taxonomy" id="696536"/>
    <lineage>
        <taxon>Bacteria</taxon>
        <taxon>Bacillati</taxon>
        <taxon>Bacillota</taxon>
        <taxon>Bacilli</taxon>
        <taxon>Bacillales</taxon>
        <taxon>Paenibacillaceae</taxon>
        <taxon>Paenibacillus</taxon>
    </lineage>
</organism>
<sequence length="154" mass="16771">MSQQDVFNEQEILDGLFETAANLPEEAVFIGRLGLRVTLRGLTSSKVDGIRERCTVRKTTKGQVTEKIDSELFNAALIKEATSLLEVVKKSGDGAEEHSVKLSGWGDERLISRLKLSGGEEAVRRLLLAGELDAVGDKVLEISGFGVDIEDVKN</sequence>
<dbReference type="RefSeq" id="WP_379319355.1">
    <property type="nucleotide sequence ID" value="NZ_JBHTLM010000007.1"/>
</dbReference>
<keyword evidence="2" id="KW-1185">Reference proteome</keyword>
<reference evidence="2" key="1">
    <citation type="journal article" date="2019" name="Int. J. Syst. Evol. Microbiol.">
        <title>The Global Catalogue of Microorganisms (GCM) 10K type strain sequencing project: providing services to taxonomists for standard genome sequencing and annotation.</title>
        <authorList>
            <consortium name="The Broad Institute Genomics Platform"/>
            <consortium name="The Broad Institute Genome Sequencing Center for Infectious Disease"/>
            <person name="Wu L."/>
            <person name="Ma J."/>
        </authorList>
    </citation>
    <scope>NUCLEOTIDE SEQUENCE [LARGE SCALE GENOMIC DNA]</scope>
    <source>
        <strain evidence="2">CCUG 59189</strain>
    </source>
</reference>
<dbReference type="Pfam" id="PF08890">
    <property type="entry name" value="Phage_TAC_5"/>
    <property type="match status" value="1"/>
</dbReference>
<dbReference type="Gene3D" id="3.30.2220.30">
    <property type="match status" value="1"/>
</dbReference>
<dbReference type="EMBL" id="JBHTLM010000007">
    <property type="protein sequence ID" value="MFD1176905.1"/>
    <property type="molecule type" value="Genomic_DNA"/>
</dbReference>
<accession>A0ABW3RYA6</accession>
<dbReference type="Proteomes" id="UP001597262">
    <property type="component" value="Unassembled WGS sequence"/>
</dbReference>